<organism evidence="2 3">
    <name type="scientific">Trichonephila inaurata madagascariensis</name>
    <dbReference type="NCBI Taxonomy" id="2747483"/>
    <lineage>
        <taxon>Eukaryota</taxon>
        <taxon>Metazoa</taxon>
        <taxon>Ecdysozoa</taxon>
        <taxon>Arthropoda</taxon>
        <taxon>Chelicerata</taxon>
        <taxon>Arachnida</taxon>
        <taxon>Araneae</taxon>
        <taxon>Araneomorphae</taxon>
        <taxon>Entelegynae</taxon>
        <taxon>Araneoidea</taxon>
        <taxon>Nephilidae</taxon>
        <taxon>Trichonephila</taxon>
        <taxon>Trichonephila inaurata</taxon>
    </lineage>
</organism>
<reference evidence="2" key="1">
    <citation type="submission" date="2020-08" db="EMBL/GenBank/DDBJ databases">
        <title>Multicomponent nature underlies the extraordinary mechanical properties of spider dragline silk.</title>
        <authorList>
            <person name="Kono N."/>
            <person name="Nakamura H."/>
            <person name="Mori M."/>
            <person name="Yoshida Y."/>
            <person name="Ohtoshi R."/>
            <person name="Malay A.D."/>
            <person name="Moran D.A.P."/>
            <person name="Tomita M."/>
            <person name="Numata K."/>
            <person name="Arakawa K."/>
        </authorList>
    </citation>
    <scope>NUCLEOTIDE SEQUENCE</scope>
</reference>
<comment type="caution">
    <text evidence="2">The sequence shown here is derived from an EMBL/GenBank/DDBJ whole genome shotgun (WGS) entry which is preliminary data.</text>
</comment>
<keyword evidence="3" id="KW-1185">Reference proteome</keyword>
<feature type="compositionally biased region" description="Basic and acidic residues" evidence="1">
    <location>
        <begin position="173"/>
        <end position="183"/>
    </location>
</feature>
<dbReference type="Proteomes" id="UP000886998">
    <property type="component" value="Unassembled WGS sequence"/>
</dbReference>
<sequence>MLRYWSKDTLASKKGVRKFQPKLVAKNNVERVKPLTVNVKGEGNVETLVIRHFEQHRENLRGEKVRPGRKTLQLRYKRRSLGSISTLQNEVQHQEAERYPQEEGSIGSINHRLHFAETNKERLKEQPKRLRSWKKKDNTLLHFWTTEYKETQGRYQQGRFEIQSGTIDSGVEGEPRRRGKDLSTQKSRGRRSSQQRGKRSNWRRSSFVSAAEKSFGMERFARHASKDRPASKSSARLNRESVKKNARLYCFF</sequence>
<gene>
    <name evidence="2" type="ORF">TNIN_265381</name>
</gene>
<evidence type="ECO:0000313" key="2">
    <source>
        <dbReference type="EMBL" id="GFY41305.1"/>
    </source>
</evidence>
<protein>
    <submittedName>
        <fullName evidence="2">Uncharacterized protein</fullName>
    </submittedName>
</protein>
<feature type="compositionally biased region" description="Basic and acidic residues" evidence="1">
    <location>
        <begin position="218"/>
        <end position="230"/>
    </location>
</feature>
<dbReference type="AlphaFoldDB" id="A0A8X6WV34"/>
<dbReference type="EMBL" id="BMAV01002422">
    <property type="protein sequence ID" value="GFY41305.1"/>
    <property type="molecule type" value="Genomic_DNA"/>
</dbReference>
<proteinExistence type="predicted"/>
<evidence type="ECO:0000256" key="1">
    <source>
        <dbReference type="SAM" id="MobiDB-lite"/>
    </source>
</evidence>
<evidence type="ECO:0000313" key="3">
    <source>
        <dbReference type="Proteomes" id="UP000886998"/>
    </source>
</evidence>
<feature type="region of interest" description="Disordered" evidence="1">
    <location>
        <begin position="163"/>
        <end position="205"/>
    </location>
</feature>
<feature type="compositionally biased region" description="Basic residues" evidence="1">
    <location>
        <begin position="187"/>
        <end position="202"/>
    </location>
</feature>
<accession>A0A8X6WV34</accession>
<name>A0A8X6WV34_9ARAC</name>
<feature type="region of interest" description="Disordered" evidence="1">
    <location>
        <begin position="218"/>
        <end position="239"/>
    </location>
</feature>